<dbReference type="PANTHER" id="PTHR36439">
    <property type="entry name" value="BLL4334 PROTEIN"/>
    <property type="match status" value="1"/>
</dbReference>
<dbReference type="AlphaFoldDB" id="A0A1M6KR13"/>
<proteinExistence type="predicted"/>
<protein>
    <submittedName>
        <fullName evidence="1">Uncharacterized conserved protein, DUF1697 family</fullName>
    </submittedName>
</protein>
<evidence type="ECO:0000313" key="2">
    <source>
        <dbReference type="Proteomes" id="UP000184432"/>
    </source>
</evidence>
<dbReference type="PANTHER" id="PTHR36439:SF1">
    <property type="entry name" value="DUF1697 DOMAIN-CONTAINING PROTEIN"/>
    <property type="match status" value="1"/>
</dbReference>
<dbReference type="STRING" id="570521.SAMN04488508_11220"/>
<gene>
    <name evidence="1" type="ORF">SAMN04488508_11220</name>
</gene>
<keyword evidence="2" id="KW-1185">Reference proteome</keyword>
<dbReference type="PIRSF" id="PIRSF008502">
    <property type="entry name" value="UCP008502"/>
    <property type="match status" value="1"/>
</dbReference>
<dbReference type="EMBL" id="FQYP01000012">
    <property type="protein sequence ID" value="SHJ61372.1"/>
    <property type="molecule type" value="Genomic_DNA"/>
</dbReference>
<dbReference type="RefSeq" id="WP_073321219.1">
    <property type="nucleotide sequence ID" value="NZ_FQYP01000012.1"/>
</dbReference>
<dbReference type="InterPro" id="IPR012545">
    <property type="entry name" value="DUF1697"/>
</dbReference>
<evidence type="ECO:0000313" key="1">
    <source>
        <dbReference type="EMBL" id="SHJ61372.1"/>
    </source>
</evidence>
<dbReference type="Proteomes" id="UP000184432">
    <property type="component" value="Unassembled WGS sequence"/>
</dbReference>
<sequence length="184" mass="21070">MQKYIALLRGINVGGHKKIKMVDLKSMFEKLKFSNVTTYIQSGNVVFESEIADQHIIAETIKKGIKDTFDFDVPVLVLSADVLLSIYHANPFFTQLENEELDEKKMLFTFLDSLPDRSRIHEISAASHEKEKIEIRDEVIYFYAGNGYGKTKLSNNFFEKKLNCSATTRNLKTVVKLLELSNLL</sequence>
<name>A0A1M6KR13_9FLAO</name>
<reference evidence="2" key="1">
    <citation type="submission" date="2016-11" db="EMBL/GenBank/DDBJ databases">
        <authorList>
            <person name="Varghese N."/>
            <person name="Submissions S."/>
        </authorList>
    </citation>
    <scope>NUCLEOTIDE SEQUENCE [LARGE SCALE GENOMIC DNA]</scope>
    <source>
        <strain evidence="2">DSM 22623</strain>
    </source>
</reference>
<accession>A0A1M6KR13</accession>
<dbReference type="OrthoDB" id="9806494at2"/>
<organism evidence="1 2">
    <name type="scientific">Aquimarina spongiae</name>
    <dbReference type="NCBI Taxonomy" id="570521"/>
    <lineage>
        <taxon>Bacteria</taxon>
        <taxon>Pseudomonadati</taxon>
        <taxon>Bacteroidota</taxon>
        <taxon>Flavobacteriia</taxon>
        <taxon>Flavobacteriales</taxon>
        <taxon>Flavobacteriaceae</taxon>
        <taxon>Aquimarina</taxon>
    </lineage>
</organism>
<dbReference type="Gene3D" id="3.30.70.1260">
    <property type="entry name" value="bacterial protein sp0830 like"/>
    <property type="match status" value="1"/>
</dbReference>
<dbReference type="Pfam" id="PF08002">
    <property type="entry name" value="DUF1697"/>
    <property type="match status" value="1"/>
</dbReference>
<dbReference type="Gene3D" id="3.30.70.1280">
    <property type="entry name" value="SP0830-like domains"/>
    <property type="match status" value="1"/>
</dbReference>
<dbReference type="SUPFAM" id="SSF160379">
    <property type="entry name" value="SP0830-like"/>
    <property type="match status" value="1"/>
</dbReference>